<keyword evidence="4 9" id="KW-1133">Transmembrane helix</keyword>
<dbReference type="WBParaSite" id="DME_0000547001-mRNA-1">
    <property type="protein sequence ID" value="DME_0000547001-mRNA-1"/>
    <property type="gene ID" value="DME_0000547001"/>
</dbReference>
<dbReference type="PANTHER" id="PTHR31885:SF6">
    <property type="entry name" value="GH04784P"/>
    <property type="match status" value="1"/>
</dbReference>
<feature type="transmembrane region" description="Helical" evidence="9">
    <location>
        <begin position="107"/>
        <end position="125"/>
    </location>
</feature>
<dbReference type="AlphaFoldDB" id="A0A0N4UDP9"/>
<accession>A0A0N4UDP9</accession>
<evidence type="ECO:0000313" key="10">
    <source>
        <dbReference type="EMBL" id="VDN50603.1"/>
    </source>
</evidence>
<evidence type="ECO:0000313" key="11">
    <source>
        <dbReference type="Proteomes" id="UP000038040"/>
    </source>
</evidence>
<name>A0A0N4UDP9_DRAME</name>
<dbReference type="EC" id="3.3.2.2" evidence="6"/>
<dbReference type="Proteomes" id="UP000274756">
    <property type="component" value="Unassembled WGS sequence"/>
</dbReference>
<dbReference type="GO" id="GO:0016020">
    <property type="term" value="C:membrane"/>
    <property type="evidence" value="ECO:0007669"/>
    <property type="project" value="UniProtKB-SubCell"/>
</dbReference>
<dbReference type="EMBL" id="UYYG01000005">
    <property type="protein sequence ID" value="VDN50603.1"/>
    <property type="molecule type" value="Genomic_DNA"/>
</dbReference>
<reference evidence="13" key="1">
    <citation type="submission" date="2017-02" db="UniProtKB">
        <authorList>
            <consortium name="WormBaseParasite"/>
        </authorList>
    </citation>
    <scope>IDENTIFICATION</scope>
</reference>
<comment type="catalytic activity">
    <reaction evidence="7">
        <text>a 1-O-(1Z-alkenyl)-sn-glycero-3-phosphoethanolamine + H2O = a 2,3-saturated aldehyde + sn-glycero-3-phosphoethanolamine</text>
        <dbReference type="Rhea" id="RHEA:16905"/>
        <dbReference type="ChEBI" id="CHEBI:15377"/>
        <dbReference type="ChEBI" id="CHEBI:73359"/>
        <dbReference type="ChEBI" id="CHEBI:77288"/>
        <dbReference type="ChEBI" id="CHEBI:143890"/>
        <dbReference type="EC" id="3.3.2.2"/>
    </reaction>
</comment>
<feature type="transmembrane region" description="Helical" evidence="9">
    <location>
        <begin position="160"/>
        <end position="181"/>
    </location>
</feature>
<gene>
    <name evidence="10" type="ORF">DME_LOCUS576</name>
</gene>
<comment type="similarity">
    <text evidence="2">Belongs to the TMEM86 family.</text>
</comment>
<evidence type="ECO:0000313" key="13">
    <source>
        <dbReference type="WBParaSite" id="DME_0000547001-mRNA-1"/>
    </source>
</evidence>
<keyword evidence="3 9" id="KW-0812">Transmembrane</keyword>
<evidence type="ECO:0000256" key="5">
    <source>
        <dbReference type="ARBA" id="ARBA00023136"/>
    </source>
</evidence>
<feature type="transmembrane region" description="Helical" evidence="9">
    <location>
        <begin position="131"/>
        <end position="153"/>
    </location>
</feature>
<evidence type="ECO:0000313" key="12">
    <source>
        <dbReference type="Proteomes" id="UP000274756"/>
    </source>
</evidence>
<keyword evidence="5 9" id="KW-0472">Membrane</keyword>
<feature type="transmembrane region" description="Helical" evidence="9">
    <location>
        <begin position="37"/>
        <end position="54"/>
    </location>
</feature>
<sequence>MASPFLAFPYFALVALFYRQSDGFIKKCDNLYEYWKTLPVLILSILCFLVGAGLRGRDRGYTALGLLFGAIGDYLIGRSNDGLIVGAIFFGIGHIFYLVITIVAASFYVIIGWYALLPLILHHTIASILLISYSVLLATCFILSGSLYVYGVMKNFQNNLLRFVGFIFFYASDSALIMYHVGYKFPFAEIIILLTYFVAQYLIVWGTCKTHRLAIISKKMK</sequence>
<evidence type="ECO:0000256" key="7">
    <source>
        <dbReference type="ARBA" id="ARBA00049458"/>
    </source>
</evidence>
<feature type="transmembrane region" description="Helical" evidence="9">
    <location>
        <begin position="61"/>
        <end position="77"/>
    </location>
</feature>
<dbReference type="STRING" id="318479.A0A0N4UDP9"/>
<comment type="catalytic activity">
    <reaction evidence="8">
        <text>a 1-O-(1Z-alkenyl)-sn-glycero-3-phosphocholine + H2O = a 2,3-saturated aldehyde + sn-glycerol 3-phosphocholine</text>
        <dbReference type="Rhea" id="RHEA:22544"/>
        <dbReference type="ChEBI" id="CHEBI:15377"/>
        <dbReference type="ChEBI" id="CHEBI:16870"/>
        <dbReference type="ChEBI" id="CHEBI:73359"/>
        <dbReference type="ChEBI" id="CHEBI:77287"/>
        <dbReference type="EC" id="3.3.2.2"/>
    </reaction>
</comment>
<protein>
    <recommendedName>
        <fullName evidence="6">lysoplasmalogenase</fullName>
        <ecNumber evidence="6">3.3.2.2</ecNumber>
    </recommendedName>
</protein>
<keyword evidence="12" id="KW-1185">Reference proteome</keyword>
<comment type="subcellular location">
    <subcellularLocation>
        <location evidence="1">Membrane</location>
        <topology evidence="1">Multi-pass membrane protein</topology>
    </subcellularLocation>
</comment>
<dbReference type="PANTHER" id="PTHR31885">
    <property type="entry name" value="GH04784P"/>
    <property type="match status" value="1"/>
</dbReference>
<proteinExistence type="inferred from homology"/>
<evidence type="ECO:0000256" key="9">
    <source>
        <dbReference type="SAM" id="Phobius"/>
    </source>
</evidence>
<feature type="transmembrane region" description="Helical" evidence="9">
    <location>
        <begin position="83"/>
        <end position="100"/>
    </location>
</feature>
<feature type="transmembrane region" description="Helical" evidence="9">
    <location>
        <begin position="187"/>
        <end position="208"/>
    </location>
</feature>
<evidence type="ECO:0000256" key="2">
    <source>
        <dbReference type="ARBA" id="ARBA00007375"/>
    </source>
</evidence>
<evidence type="ECO:0000256" key="1">
    <source>
        <dbReference type="ARBA" id="ARBA00004141"/>
    </source>
</evidence>
<dbReference type="GO" id="GO:0047408">
    <property type="term" value="F:alkenylglycerophosphocholine hydrolase activity"/>
    <property type="evidence" value="ECO:0007669"/>
    <property type="project" value="UniProtKB-EC"/>
</dbReference>
<dbReference type="Pfam" id="PF07947">
    <property type="entry name" value="YhhN"/>
    <property type="match status" value="1"/>
</dbReference>
<evidence type="ECO:0000256" key="6">
    <source>
        <dbReference type="ARBA" id="ARBA00035673"/>
    </source>
</evidence>
<evidence type="ECO:0000256" key="3">
    <source>
        <dbReference type="ARBA" id="ARBA00022692"/>
    </source>
</evidence>
<organism evidence="11 13">
    <name type="scientific">Dracunculus medinensis</name>
    <name type="common">Guinea worm</name>
    <dbReference type="NCBI Taxonomy" id="318479"/>
    <lineage>
        <taxon>Eukaryota</taxon>
        <taxon>Metazoa</taxon>
        <taxon>Ecdysozoa</taxon>
        <taxon>Nematoda</taxon>
        <taxon>Chromadorea</taxon>
        <taxon>Rhabditida</taxon>
        <taxon>Spirurina</taxon>
        <taxon>Dracunculoidea</taxon>
        <taxon>Dracunculidae</taxon>
        <taxon>Dracunculus</taxon>
    </lineage>
</organism>
<evidence type="ECO:0000256" key="4">
    <source>
        <dbReference type="ARBA" id="ARBA00022989"/>
    </source>
</evidence>
<dbReference type="OrthoDB" id="2133758at2759"/>
<dbReference type="Proteomes" id="UP000038040">
    <property type="component" value="Unplaced"/>
</dbReference>
<dbReference type="InterPro" id="IPR012506">
    <property type="entry name" value="TMEM86B-like"/>
</dbReference>
<evidence type="ECO:0000256" key="8">
    <source>
        <dbReference type="ARBA" id="ARBA00049560"/>
    </source>
</evidence>
<reference evidence="10 12" key="2">
    <citation type="submission" date="2018-11" db="EMBL/GenBank/DDBJ databases">
        <authorList>
            <consortium name="Pathogen Informatics"/>
        </authorList>
    </citation>
    <scope>NUCLEOTIDE SEQUENCE [LARGE SCALE GENOMIC DNA]</scope>
</reference>